<dbReference type="SMART" id="SM00543">
    <property type="entry name" value="MIF4G"/>
    <property type="match status" value="1"/>
</dbReference>
<sequence length="679" mass="77392">MVVKMVKRKRGSERNSKTGFEHFLEMDMKKNITAKDDLKWERKLAKKLRVKEGKLWGVDDGINSLFEEIPSVVDSLGEGEILEAQKFSLGSSVKKRKKSGLVVETSSGDVALEHVSIKMCSSKKHEKELLEQGPEGEMAHMVAIRVAKPVKTFGPEVVMEKAPALEESIKYKAPYLRSCAGNDLEEYHQIQRQIRGLLNRLSESNLESITKEMVTIFHSVDRGVSSQIITEEVLASCFGGQRGNEQYAAVFAAFVAGMAYLVGNDFSAELVASLAKSFEDECLRNDELSLRNLTLLLSYLYIFNVFTSDLIYDLLIILSKQLLEIDVSTILTILQCSGMKLRHDDPVAMKNFILSVQNRMNELKATSEDGKSNINNKRMEFMLETICNIKNNKKSPKEDTLQYAQINKWLQKLRVEDIVIRGLKWSKLLDPDKSGHWWLSSNMAFLADNNAEEVAARIEGDVLEVQKMLQLAATLGMNTDARRAIFCVIMTSVDVLDAFQKLLRLDLPGKQDRDIMRVILICCLREELFNKYYTILASHLCKHDKNQKYTLQCCLWDHFKRLESMDPMTSLHLARFVDEMLASFTLSLAVLKTVGLSDSKQLTPTRIMHFRMIFEAIFQNPDRVVWNIFKRIAATPDLETLRNGIKFFIREYVVSRNKGFAGKFKVAKRALNSVEVLLY</sequence>
<dbReference type="Proteomes" id="UP001227230">
    <property type="component" value="Chromosome 5"/>
</dbReference>
<name>A0ABY9BXS8_VITVI</name>
<evidence type="ECO:0000256" key="2">
    <source>
        <dbReference type="ARBA" id="ARBA00006856"/>
    </source>
</evidence>
<keyword evidence="3" id="KW-0810">Translation regulation</keyword>
<organism evidence="6 7">
    <name type="scientific">Vitis vinifera</name>
    <name type="common">Grape</name>
    <dbReference type="NCBI Taxonomy" id="29760"/>
    <lineage>
        <taxon>Eukaryota</taxon>
        <taxon>Viridiplantae</taxon>
        <taxon>Streptophyta</taxon>
        <taxon>Embryophyta</taxon>
        <taxon>Tracheophyta</taxon>
        <taxon>Spermatophyta</taxon>
        <taxon>Magnoliopsida</taxon>
        <taxon>eudicotyledons</taxon>
        <taxon>Gunneridae</taxon>
        <taxon>Pentapetalae</taxon>
        <taxon>rosids</taxon>
        <taxon>Vitales</taxon>
        <taxon>Vitaceae</taxon>
        <taxon>Viteae</taxon>
        <taxon>Vitis</taxon>
    </lineage>
</organism>
<evidence type="ECO:0000256" key="1">
    <source>
        <dbReference type="ARBA" id="ARBA00004604"/>
    </source>
</evidence>
<comment type="similarity">
    <text evidence="2">Belongs to the CWC22 family.</text>
</comment>
<dbReference type="InterPro" id="IPR016024">
    <property type="entry name" value="ARM-type_fold"/>
</dbReference>
<proteinExistence type="inferred from homology"/>
<dbReference type="SMART" id="SM00544">
    <property type="entry name" value="MA3"/>
    <property type="match status" value="1"/>
</dbReference>
<dbReference type="PROSITE" id="PS51366">
    <property type="entry name" value="MI"/>
    <property type="match status" value="1"/>
</dbReference>
<dbReference type="PANTHER" id="PTHR18034:SF4">
    <property type="entry name" value="NUCLEOLAR MIF4G DOMAIN-CONTAINING PROTEIN 1"/>
    <property type="match status" value="1"/>
</dbReference>
<evidence type="ECO:0000256" key="3">
    <source>
        <dbReference type="ARBA" id="ARBA00022845"/>
    </source>
</evidence>
<dbReference type="Pfam" id="PF02847">
    <property type="entry name" value="MA3"/>
    <property type="match status" value="1"/>
</dbReference>
<dbReference type="Gene3D" id="1.25.40.180">
    <property type="match status" value="1"/>
</dbReference>
<dbReference type="Pfam" id="PF02854">
    <property type="entry name" value="MIF4G"/>
    <property type="match status" value="1"/>
</dbReference>
<evidence type="ECO:0000313" key="7">
    <source>
        <dbReference type="Proteomes" id="UP001227230"/>
    </source>
</evidence>
<feature type="domain" description="MI" evidence="5">
    <location>
        <begin position="480"/>
        <end position="596"/>
    </location>
</feature>
<dbReference type="SUPFAM" id="SSF48371">
    <property type="entry name" value="ARM repeat"/>
    <property type="match status" value="1"/>
</dbReference>
<evidence type="ECO:0000256" key="4">
    <source>
        <dbReference type="ARBA" id="ARBA00023242"/>
    </source>
</evidence>
<dbReference type="InterPro" id="IPR003890">
    <property type="entry name" value="MIF4G-like_typ-3"/>
</dbReference>
<gene>
    <name evidence="6" type="ORF">VitviT2T_006753</name>
</gene>
<dbReference type="EMBL" id="CP126652">
    <property type="protein sequence ID" value="WJZ87368.1"/>
    <property type="molecule type" value="Genomic_DNA"/>
</dbReference>
<evidence type="ECO:0000259" key="5">
    <source>
        <dbReference type="PROSITE" id="PS51366"/>
    </source>
</evidence>
<keyword evidence="4" id="KW-0539">Nucleus</keyword>
<keyword evidence="7" id="KW-1185">Reference proteome</keyword>
<protein>
    <recommendedName>
        <fullName evidence="5">MI domain-containing protein</fullName>
    </recommendedName>
</protein>
<evidence type="ECO:0000313" key="6">
    <source>
        <dbReference type="EMBL" id="WJZ87368.1"/>
    </source>
</evidence>
<dbReference type="InterPro" id="IPR050781">
    <property type="entry name" value="CWC22_splicing_factor"/>
</dbReference>
<reference evidence="6 7" key="1">
    <citation type="journal article" date="2023" name="Hortic Res">
        <title>The complete reference genome for grapevine (Vitis vinifera L.) genetics and breeding.</title>
        <authorList>
            <person name="Shi X."/>
            <person name="Cao S."/>
            <person name="Wang X."/>
            <person name="Huang S."/>
            <person name="Wang Y."/>
            <person name="Liu Z."/>
            <person name="Liu W."/>
            <person name="Leng X."/>
            <person name="Peng Y."/>
            <person name="Wang N."/>
            <person name="Wang Y."/>
            <person name="Ma Z."/>
            <person name="Xu X."/>
            <person name="Zhang F."/>
            <person name="Xue H."/>
            <person name="Zhong H."/>
            <person name="Wang Y."/>
            <person name="Zhang K."/>
            <person name="Velt A."/>
            <person name="Avia K."/>
            <person name="Holtgrawe D."/>
            <person name="Grimplet J."/>
            <person name="Matus J.T."/>
            <person name="Ware D."/>
            <person name="Wu X."/>
            <person name="Wang H."/>
            <person name="Liu C."/>
            <person name="Fang Y."/>
            <person name="Rustenholz C."/>
            <person name="Cheng Z."/>
            <person name="Xiao H."/>
            <person name="Zhou Y."/>
        </authorList>
    </citation>
    <scope>NUCLEOTIDE SEQUENCE [LARGE SCALE GENOMIC DNA]</scope>
    <source>
        <strain evidence="7">cv. Pinot noir / PN40024</strain>
        <tissue evidence="6">Leaf</tissue>
    </source>
</reference>
<accession>A0ABY9BXS8</accession>
<comment type="subcellular location">
    <subcellularLocation>
        <location evidence="1">Nucleus</location>
        <location evidence="1">Nucleolus</location>
    </subcellularLocation>
</comment>
<dbReference type="InterPro" id="IPR003891">
    <property type="entry name" value="Initiation_fac_eIF4g_MI"/>
</dbReference>
<dbReference type="PANTHER" id="PTHR18034">
    <property type="entry name" value="CELL CYCLE CONTROL PROTEIN CWF22-RELATED"/>
    <property type="match status" value="1"/>
</dbReference>